<dbReference type="RefSeq" id="XP_011203319.1">
    <property type="nucleotide sequence ID" value="XM_011205017.3"/>
</dbReference>
<gene>
    <name evidence="4" type="primary">LOC105226197</name>
</gene>
<name>A0A034WPD2_BACDO</name>
<dbReference type="GeneID" id="105226197"/>
<evidence type="ECO:0000256" key="1">
    <source>
        <dbReference type="SAM" id="SignalP"/>
    </source>
</evidence>
<evidence type="ECO:0000313" key="2">
    <source>
        <dbReference type="EMBL" id="JAC56504.1"/>
    </source>
</evidence>
<protein>
    <submittedName>
        <fullName evidence="4">Uncharacterized protein LOC105226197 isoform X1</fullName>
    </submittedName>
</protein>
<keyword evidence="1" id="KW-0732">Signal</keyword>
<accession>A0A034WPD2</accession>
<organism evidence="2">
    <name type="scientific">Bactrocera dorsalis</name>
    <name type="common">Oriental fruit fly</name>
    <name type="synonym">Dacus dorsalis</name>
    <dbReference type="NCBI Taxonomy" id="27457"/>
    <lineage>
        <taxon>Eukaryota</taxon>
        <taxon>Metazoa</taxon>
        <taxon>Ecdysozoa</taxon>
        <taxon>Arthropoda</taxon>
        <taxon>Hexapoda</taxon>
        <taxon>Insecta</taxon>
        <taxon>Pterygota</taxon>
        <taxon>Neoptera</taxon>
        <taxon>Endopterygota</taxon>
        <taxon>Diptera</taxon>
        <taxon>Brachycera</taxon>
        <taxon>Muscomorpha</taxon>
        <taxon>Tephritoidea</taxon>
        <taxon>Tephritidae</taxon>
        <taxon>Bactrocera</taxon>
        <taxon>Bactrocera</taxon>
    </lineage>
</organism>
<reference evidence="4" key="2">
    <citation type="submission" date="2025-04" db="UniProtKB">
        <authorList>
            <consortium name="RefSeq"/>
        </authorList>
    </citation>
    <scope>IDENTIFICATION</scope>
    <source>
        <strain evidence="4">Punador</strain>
    </source>
</reference>
<feature type="signal peptide" evidence="1">
    <location>
        <begin position="1"/>
        <end position="20"/>
    </location>
</feature>
<proteinExistence type="predicted"/>
<keyword evidence="3" id="KW-1185">Reference proteome</keyword>
<sequence length="116" mass="12397">MKVVFAFLIFAAAIFAKANAIDQVLGVITPTDSILAMTQVQRRFRLGQVVTATYTFTGASTTARVVGIRISDKKRARKSPAITITSGALNSATITLTLTSQRNFGINSNITVYGTP</sequence>
<feature type="chain" id="PRO_5044538124" evidence="1">
    <location>
        <begin position="21"/>
        <end position="116"/>
    </location>
</feature>
<reference evidence="2" key="1">
    <citation type="journal article" date="2014" name="BMC Genomics">
        <title>Characterizing the developmental transcriptome of the oriental fruit fly, Bactrocera dorsalis (Diptera: Tephritidae) through comparative genomic analysis with Drosophila melanogaster utilizing modENCODE datasets.</title>
        <authorList>
            <person name="Geib S.M."/>
            <person name="Calla B."/>
            <person name="Hall B."/>
            <person name="Hou S."/>
            <person name="Manoukis N.C."/>
        </authorList>
    </citation>
    <scope>NUCLEOTIDE SEQUENCE</scope>
    <source>
        <strain evidence="2">Punador</strain>
    </source>
</reference>
<dbReference type="OrthoDB" id="8192785at2759"/>
<dbReference type="AlphaFoldDB" id="A0A034WPD2"/>
<evidence type="ECO:0000313" key="3">
    <source>
        <dbReference type="Proteomes" id="UP001652620"/>
    </source>
</evidence>
<dbReference type="Proteomes" id="UP001652620">
    <property type="component" value="Chromosome 3"/>
</dbReference>
<dbReference type="InterPro" id="IPR031734">
    <property type="entry name" value="MBF2"/>
</dbReference>
<dbReference type="Pfam" id="PF15868">
    <property type="entry name" value="MBF2"/>
    <property type="match status" value="1"/>
</dbReference>
<dbReference type="EMBL" id="GAKP01002448">
    <property type="protein sequence ID" value="JAC56504.1"/>
    <property type="molecule type" value="Transcribed_RNA"/>
</dbReference>
<evidence type="ECO:0000313" key="4">
    <source>
        <dbReference type="RefSeq" id="XP_011203319.1"/>
    </source>
</evidence>